<keyword evidence="2" id="KW-1185">Reference proteome</keyword>
<comment type="caution">
    <text evidence="1">The sequence shown here is derived from an EMBL/GenBank/DDBJ whole genome shotgun (WGS) entry which is preliminary data.</text>
</comment>
<evidence type="ECO:0000313" key="2">
    <source>
        <dbReference type="Proteomes" id="UP001234297"/>
    </source>
</evidence>
<sequence>MGSAGTGDPPVFFSSNVFGVHLILVRLISSTSVDASQLAAAREDGPLEVWLFSPCSIVLVRLISSTSVDASQLAAAQEDCPAPIKSNPSGHLFSSSIDGSILDWDLFSLKQKKMEPRHEAVIDHKREVEISQYEDERRFHGSPLSQCILPPCLYSLDIPFNCSSPSLMLGL</sequence>
<protein>
    <submittedName>
        <fullName evidence="1">Uncharacterized protein</fullName>
    </submittedName>
</protein>
<evidence type="ECO:0000313" key="1">
    <source>
        <dbReference type="EMBL" id="KAJ8620232.1"/>
    </source>
</evidence>
<accession>A0ACC2KGE2</accession>
<name>A0ACC2KGE2_PERAE</name>
<dbReference type="Proteomes" id="UP001234297">
    <property type="component" value="Chromosome 9"/>
</dbReference>
<proteinExistence type="predicted"/>
<gene>
    <name evidence="1" type="ORF">MRB53_028761</name>
</gene>
<organism evidence="1 2">
    <name type="scientific">Persea americana</name>
    <name type="common">Avocado</name>
    <dbReference type="NCBI Taxonomy" id="3435"/>
    <lineage>
        <taxon>Eukaryota</taxon>
        <taxon>Viridiplantae</taxon>
        <taxon>Streptophyta</taxon>
        <taxon>Embryophyta</taxon>
        <taxon>Tracheophyta</taxon>
        <taxon>Spermatophyta</taxon>
        <taxon>Magnoliopsida</taxon>
        <taxon>Magnoliidae</taxon>
        <taxon>Laurales</taxon>
        <taxon>Lauraceae</taxon>
        <taxon>Persea</taxon>
    </lineage>
</organism>
<dbReference type="EMBL" id="CM056817">
    <property type="protein sequence ID" value="KAJ8620232.1"/>
    <property type="molecule type" value="Genomic_DNA"/>
</dbReference>
<reference evidence="1 2" key="1">
    <citation type="journal article" date="2022" name="Hortic Res">
        <title>A haplotype resolved chromosomal level avocado genome allows analysis of novel avocado genes.</title>
        <authorList>
            <person name="Nath O."/>
            <person name="Fletcher S.J."/>
            <person name="Hayward A."/>
            <person name="Shaw L.M."/>
            <person name="Masouleh A.K."/>
            <person name="Furtado A."/>
            <person name="Henry R.J."/>
            <person name="Mitter N."/>
        </authorList>
    </citation>
    <scope>NUCLEOTIDE SEQUENCE [LARGE SCALE GENOMIC DNA]</scope>
    <source>
        <strain evidence="2">cv. Hass</strain>
    </source>
</reference>